<accession>A0AAE0F2E4</accession>
<protein>
    <submittedName>
        <fullName evidence="1">Uncharacterized protein</fullName>
    </submittedName>
</protein>
<keyword evidence="2" id="KW-1185">Reference proteome</keyword>
<reference evidence="1 2" key="1">
    <citation type="journal article" date="2015" name="Genome Biol. Evol.">
        <title>Comparative Genomics of a Bacterivorous Green Alga Reveals Evolutionary Causalities and Consequences of Phago-Mixotrophic Mode of Nutrition.</title>
        <authorList>
            <person name="Burns J.A."/>
            <person name="Paasch A."/>
            <person name="Narechania A."/>
            <person name="Kim E."/>
        </authorList>
    </citation>
    <scope>NUCLEOTIDE SEQUENCE [LARGE SCALE GENOMIC DNA]</scope>
    <source>
        <strain evidence="1 2">PLY_AMNH</strain>
    </source>
</reference>
<proteinExistence type="predicted"/>
<dbReference type="Proteomes" id="UP001190700">
    <property type="component" value="Unassembled WGS sequence"/>
</dbReference>
<organism evidence="1 2">
    <name type="scientific">Cymbomonas tetramitiformis</name>
    <dbReference type="NCBI Taxonomy" id="36881"/>
    <lineage>
        <taxon>Eukaryota</taxon>
        <taxon>Viridiplantae</taxon>
        <taxon>Chlorophyta</taxon>
        <taxon>Pyramimonadophyceae</taxon>
        <taxon>Pyramimonadales</taxon>
        <taxon>Pyramimonadaceae</taxon>
        <taxon>Cymbomonas</taxon>
    </lineage>
</organism>
<evidence type="ECO:0000313" key="2">
    <source>
        <dbReference type="Proteomes" id="UP001190700"/>
    </source>
</evidence>
<dbReference type="AlphaFoldDB" id="A0AAE0F2E4"/>
<dbReference type="EMBL" id="LGRX02027252">
    <property type="protein sequence ID" value="KAK3249591.1"/>
    <property type="molecule type" value="Genomic_DNA"/>
</dbReference>
<evidence type="ECO:0000313" key="1">
    <source>
        <dbReference type="EMBL" id="KAK3249591.1"/>
    </source>
</evidence>
<name>A0AAE0F2E4_9CHLO</name>
<comment type="caution">
    <text evidence="1">The sequence shown here is derived from an EMBL/GenBank/DDBJ whole genome shotgun (WGS) entry which is preliminary data.</text>
</comment>
<sequence length="92" mass="10917">MGEHLNTAVSCKCTYYQIQLTHRLRKTGIHWFIHIWFALMRVSFLPRHAYYYESGFTSNEVEFILNALEFLKVDKRRGSWNVDSMLSKMGVP</sequence>
<gene>
    <name evidence="1" type="ORF">CYMTET_40981</name>
</gene>